<dbReference type="SUPFAM" id="SSF160631">
    <property type="entry name" value="SMI1/KNR4-like"/>
    <property type="match status" value="1"/>
</dbReference>
<dbReference type="InterPro" id="IPR051873">
    <property type="entry name" value="KNR4/SMI1_regulator"/>
</dbReference>
<evidence type="ECO:0000259" key="1">
    <source>
        <dbReference type="Pfam" id="PF09346"/>
    </source>
</evidence>
<accession>A0A1X1P5A1</accession>
<evidence type="ECO:0000313" key="2">
    <source>
        <dbReference type="EMBL" id="ORT79339.1"/>
    </source>
</evidence>
<dbReference type="PANTHER" id="PTHR47432:SF1">
    <property type="entry name" value="CELL WALL ASSEMBLY REGULATOR SMI1"/>
    <property type="match status" value="1"/>
</dbReference>
<dbReference type="Proteomes" id="UP000193146">
    <property type="component" value="Unassembled WGS sequence"/>
</dbReference>
<dbReference type="AlphaFoldDB" id="A0A1X1P5A1"/>
<comment type="caution">
    <text evidence="2">The sequence shown here is derived from an EMBL/GenBank/DDBJ whole genome shotgun (WGS) entry which is preliminary data.</text>
</comment>
<dbReference type="InterPro" id="IPR018958">
    <property type="entry name" value="Knr4/Smi1-like_dom"/>
</dbReference>
<keyword evidence="3" id="KW-1185">Reference proteome</keyword>
<dbReference type="EMBL" id="NBYX01000043">
    <property type="protein sequence ID" value="ORT79339.1"/>
    <property type="molecule type" value="Genomic_DNA"/>
</dbReference>
<gene>
    <name evidence="2" type="ORF">B7G54_37135</name>
</gene>
<feature type="domain" description="Knr4/Smi1-like" evidence="1">
    <location>
        <begin position="104"/>
        <end position="163"/>
    </location>
</feature>
<dbReference type="OrthoDB" id="9000310at2"/>
<sequence>MADALRCVIHGPAEHTFRHGRALPAHTAPTPRQLHCGAVNRPIALHKRWASATCRESGTGHPTAVCAESDALPSAHEIVAHWPIWNKLVAGGDFDDMTSNPAAGIRDDGDTLRWIPFTHDGSSNHRCVDLDPAENGTVGQVIRGWHDDEQREHVASRYAEWLTRVVAERGGGVGD</sequence>
<dbReference type="PANTHER" id="PTHR47432">
    <property type="entry name" value="CELL WALL ASSEMBLY REGULATOR SMI1"/>
    <property type="match status" value="1"/>
</dbReference>
<proteinExistence type="predicted"/>
<dbReference type="Pfam" id="PF09346">
    <property type="entry name" value="SMI1_KNR4"/>
    <property type="match status" value="1"/>
</dbReference>
<protein>
    <recommendedName>
        <fullName evidence="1">Knr4/Smi1-like domain-containing protein</fullName>
    </recommendedName>
</protein>
<name>A0A1X1P5A1_9BURK</name>
<evidence type="ECO:0000313" key="3">
    <source>
        <dbReference type="Proteomes" id="UP000193146"/>
    </source>
</evidence>
<reference evidence="2 3" key="1">
    <citation type="submission" date="2017-04" db="EMBL/GenBank/DDBJ databases">
        <title>Burkholderia puraquae sp. nov., a novel Burkholderia cepacia complex species from hospital setting samples.</title>
        <authorList>
            <person name="Martina P."/>
            <person name="Leguizamon M."/>
            <person name="Prieto C."/>
            <person name="Sousa S."/>
            <person name="Montanaro P."/>
            <person name="Draghi W."/>
            <person name="Staembler M."/>
            <person name="Bettiol M."/>
            <person name="Figoli C."/>
            <person name="Palau J."/>
            <person name="Alvarez F."/>
            <person name="Benetti S."/>
            <person name="Anchat E."/>
            <person name="Vescina C."/>
            <person name="Ferreras J."/>
            <person name="Lasch P."/>
            <person name="Lagares A."/>
            <person name="Zorreguieta A."/>
            <person name="Yantorno O."/>
            <person name="Bosch A."/>
        </authorList>
    </citation>
    <scope>NUCLEOTIDE SEQUENCE [LARGE SCALE GENOMIC DNA]</scope>
    <source>
        <strain evidence="2 3">CAMPA 1040</strain>
    </source>
</reference>
<dbReference type="InterPro" id="IPR037883">
    <property type="entry name" value="Knr4/Smi1-like_sf"/>
</dbReference>
<organism evidence="2 3">
    <name type="scientific">Burkholderia puraquae</name>
    <dbReference type="NCBI Taxonomy" id="1904757"/>
    <lineage>
        <taxon>Bacteria</taxon>
        <taxon>Pseudomonadati</taxon>
        <taxon>Pseudomonadota</taxon>
        <taxon>Betaproteobacteria</taxon>
        <taxon>Burkholderiales</taxon>
        <taxon>Burkholderiaceae</taxon>
        <taxon>Burkholderia</taxon>
        <taxon>Burkholderia cepacia complex</taxon>
    </lineage>
</organism>